<feature type="domain" description="N-acetyltransferase" evidence="3">
    <location>
        <begin position="7"/>
        <end position="151"/>
    </location>
</feature>
<evidence type="ECO:0000259" key="3">
    <source>
        <dbReference type="PROSITE" id="PS51186"/>
    </source>
</evidence>
<dbReference type="AlphaFoldDB" id="A0A2N8ZFQ1"/>
<dbReference type="SUPFAM" id="SSF55729">
    <property type="entry name" value="Acyl-CoA N-acyltransferases (Nat)"/>
    <property type="match status" value="1"/>
</dbReference>
<accession>A0A2N8ZFQ1</accession>
<dbReference type="InterPro" id="IPR000182">
    <property type="entry name" value="GNAT_dom"/>
</dbReference>
<dbReference type="EMBL" id="LT960611">
    <property type="protein sequence ID" value="SON50742.1"/>
    <property type="molecule type" value="Genomic_DNA"/>
</dbReference>
<dbReference type="RefSeq" id="WP_102523178.1">
    <property type="nucleotide sequence ID" value="NZ_LT960611.1"/>
</dbReference>
<evidence type="ECO:0000256" key="2">
    <source>
        <dbReference type="ARBA" id="ARBA00072224"/>
    </source>
</evidence>
<evidence type="ECO:0000313" key="5">
    <source>
        <dbReference type="Proteomes" id="UP000235828"/>
    </source>
</evidence>
<keyword evidence="5" id="KW-1185">Reference proteome</keyword>
<dbReference type="Pfam" id="PF13673">
    <property type="entry name" value="Acetyltransf_10"/>
    <property type="match status" value="1"/>
</dbReference>
<evidence type="ECO:0000313" key="4">
    <source>
        <dbReference type="EMBL" id="SON50742.1"/>
    </source>
</evidence>
<dbReference type="Proteomes" id="UP000235828">
    <property type="component" value="Chromosome A"/>
</dbReference>
<dbReference type="CDD" id="cd04301">
    <property type="entry name" value="NAT_SF"/>
    <property type="match status" value="1"/>
</dbReference>
<dbReference type="PROSITE" id="PS51186">
    <property type="entry name" value="GNAT"/>
    <property type="match status" value="1"/>
</dbReference>
<protein>
    <recommendedName>
        <fullName evidence="2">Protein ElaA</fullName>
    </recommendedName>
</protein>
<reference evidence="4 5" key="1">
    <citation type="submission" date="2017-10" db="EMBL/GenBank/DDBJ databases">
        <authorList>
            <person name="Banno H."/>
            <person name="Chua N.-H."/>
        </authorList>
    </citation>
    <scope>NUCLEOTIDE SEQUENCE [LARGE SCALE GENOMIC DNA]</scope>
    <source>
        <strain evidence="4">Vibrio tapetis CECT4600</strain>
    </source>
</reference>
<organism evidence="4 5">
    <name type="scientific">Vibrio tapetis subsp. tapetis</name>
    <dbReference type="NCBI Taxonomy" id="1671868"/>
    <lineage>
        <taxon>Bacteria</taxon>
        <taxon>Pseudomonadati</taxon>
        <taxon>Pseudomonadota</taxon>
        <taxon>Gammaproteobacteria</taxon>
        <taxon>Vibrionales</taxon>
        <taxon>Vibrionaceae</taxon>
        <taxon>Vibrio</taxon>
    </lineage>
</organism>
<dbReference type="KEGG" id="vta:A2776"/>
<comment type="similarity">
    <text evidence="1">Belongs to the UPF0039 (ElaA) family.</text>
</comment>
<dbReference type="FunFam" id="3.40.630.30:FF:000035">
    <property type="entry name" value="GNAT family N-acetyltransferase"/>
    <property type="match status" value="1"/>
</dbReference>
<dbReference type="InterPro" id="IPR016181">
    <property type="entry name" value="Acyl_CoA_acyltransferase"/>
</dbReference>
<evidence type="ECO:0000256" key="1">
    <source>
        <dbReference type="ARBA" id="ARBA00009623"/>
    </source>
</evidence>
<dbReference type="Gene3D" id="3.40.630.30">
    <property type="match status" value="1"/>
</dbReference>
<dbReference type="OrthoDB" id="9796171at2"/>
<gene>
    <name evidence="4" type="primary">elaA</name>
    <name evidence="4" type="ORF">VTAP4600_A2776</name>
</gene>
<name>A0A2N8ZFQ1_9VIBR</name>
<dbReference type="GO" id="GO:0016747">
    <property type="term" value="F:acyltransferase activity, transferring groups other than amino-acyl groups"/>
    <property type="evidence" value="ECO:0007669"/>
    <property type="project" value="InterPro"/>
</dbReference>
<sequence length="151" mass="16924">MITWKRLSFSQFTPDELYDLLQLRVNVFIVEQNCPYPELDDKDRAKGAEHLLGFNGSELIACARLLPEGLSYPSASIGRIATKASSRGDGLGHELLKQALTHINELWPNAAIEIGAQAHLAKFYQSHGFVQTSEPYLEDDILHIDMKRTGE</sequence>
<proteinExistence type="inferred from homology"/>